<dbReference type="Proteomes" id="UP000807306">
    <property type="component" value="Unassembled WGS sequence"/>
</dbReference>
<organism evidence="1 2">
    <name type="scientific">Crepidotus variabilis</name>
    <dbReference type="NCBI Taxonomy" id="179855"/>
    <lineage>
        <taxon>Eukaryota</taxon>
        <taxon>Fungi</taxon>
        <taxon>Dikarya</taxon>
        <taxon>Basidiomycota</taxon>
        <taxon>Agaricomycotina</taxon>
        <taxon>Agaricomycetes</taxon>
        <taxon>Agaricomycetidae</taxon>
        <taxon>Agaricales</taxon>
        <taxon>Agaricineae</taxon>
        <taxon>Crepidotaceae</taxon>
        <taxon>Crepidotus</taxon>
    </lineage>
</organism>
<keyword evidence="2" id="KW-1185">Reference proteome</keyword>
<evidence type="ECO:0000313" key="2">
    <source>
        <dbReference type="Proteomes" id="UP000807306"/>
    </source>
</evidence>
<sequence length="99" mass="10975">MFNPTLLKDAISPVNKPVEGELNAKADQAVNQPVDPTTLTVGPDLETMPFCPLSPIPKECPKPTVKPSVYIIRLQNGKDTTHVLERQLARLLVQKYLLE</sequence>
<dbReference type="EMBL" id="MU157867">
    <property type="protein sequence ID" value="KAF9526778.1"/>
    <property type="molecule type" value="Genomic_DNA"/>
</dbReference>
<proteinExistence type="predicted"/>
<gene>
    <name evidence="1" type="ORF">CPB83DRAFT_895792</name>
</gene>
<comment type="caution">
    <text evidence="1">The sequence shown here is derived from an EMBL/GenBank/DDBJ whole genome shotgun (WGS) entry which is preliminary data.</text>
</comment>
<accession>A0A9P6EC86</accession>
<name>A0A9P6EC86_9AGAR</name>
<evidence type="ECO:0000313" key="1">
    <source>
        <dbReference type="EMBL" id="KAF9526778.1"/>
    </source>
</evidence>
<protein>
    <submittedName>
        <fullName evidence="1">Uncharacterized protein</fullName>
    </submittedName>
</protein>
<reference evidence="1" key="1">
    <citation type="submission" date="2020-11" db="EMBL/GenBank/DDBJ databases">
        <authorList>
            <consortium name="DOE Joint Genome Institute"/>
            <person name="Ahrendt S."/>
            <person name="Riley R."/>
            <person name="Andreopoulos W."/>
            <person name="Labutti K."/>
            <person name="Pangilinan J."/>
            <person name="Ruiz-Duenas F.J."/>
            <person name="Barrasa J.M."/>
            <person name="Sanchez-Garcia M."/>
            <person name="Camarero S."/>
            <person name="Miyauchi S."/>
            <person name="Serrano A."/>
            <person name="Linde D."/>
            <person name="Babiker R."/>
            <person name="Drula E."/>
            <person name="Ayuso-Fernandez I."/>
            <person name="Pacheco R."/>
            <person name="Padilla G."/>
            <person name="Ferreira P."/>
            <person name="Barriuso J."/>
            <person name="Kellner H."/>
            <person name="Castanera R."/>
            <person name="Alfaro M."/>
            <person name="Ramirez L."/>
            <person name="Pisabarro A.G."/>
            <person name="Kuo A."/>
            <person name="Tritt A."/>
            <person name="Lipzen A."/>
            <person name="He G."/>
            <person name="Yan M."/>
            <person name="Ng V."/>
            <person name="Cullen D."/>
            <person name="Martin F."/>
            <person name="Rosso M.-N."/>
            <person name="Henrissat B."/>
            <person name="Hibbett D."/>
            <person name="Martinez A.T."/>
            <person name="Grigoriev I.V."/>
        </authorList>
    </citation>
    <scope>NUCLEOTIDE SEQUENCE</scope>
    <source>
        <strain evidence="1">CBS 506.95</strain>
    </source>
</reference>
<dbReference type="AlphaFoldDB" id="A0A9P6EC86"/>